<dbReference type="EMBL" id="UYWY01020344">
    <property type="protein sequence ID" value="VDM41290.1"/>
    <property type="molecule type" value="Genomic_DNA"/>
</dbReference>
<evidence type="ECO:0000313" key="3">
    <source>
        <dbReference type="WBParaSite" id="TCNE_0000996901-mRNA-1"/>
    </source>
</evidence>
<gene>
    <name evidence="1" type="ORF">TCNE_LOCUS9969</name>
</gene>
<name>A0A183UN99_TOXCA</name>
<proteinExistence type="predicted"/>
<dbReference type="WBParaSite" id="TCNE_0000996901-mRNA-1">
    <property type="protein sequence ID" value="TCNE_0000996901-mRNA-1"/>
    <property type="gene ID" value="TCNE_0000996901"/>
</dbReference>
<protein>
    <submittedName>
        <fullName evidence="3">Peptidase_M13 domain-containing protein</fullName>
    </submittedName>
</protein>
<organism evidence="2 3">
    <name type="scientific">Toxocara canis</name>
    <name type="common">Canine roundworm</name>
    <dbReference type="NCBI Taxonomy" id="6265"/>
    <lineage>
        <taxon>Eukaryota</taxon>
        <taxon>Metazoa</taxon>
        <taxon>Ecdysozoa</taxon>
        <taxon>Nematoda</taxon>
        <taxon>Chromadorea</taxon>
        <taxon>Rhabditida</taxon>
        <taxon>Spirurina</taxon>
        <taxon>Ascaridomorpha</taxon>
        <taxon>Ascaridoidea</taxon>
        <taxon>Toxocaridae</taxon>
        <taxon>Toxocara</taxon>
    </lineage>
</organism>
<keyword evidence="2" id="KW-1185">Reference proteome</keyword>
<evidence type="ECO:0000313" key="1">
    <source>
        <dbReference type="EMBL" id="VDM41290.1"/>
    </source>
</evidence>
<sequence length="66" mass="7678">MTPFKLTSLTAPGEYTQDSNWRPISAWEAMLLKQKRMAHSIDARSVNQFKNCYFSPIQCVLVDKRK</sequence>
<reference evidence="1 2" key="2">
    <citation type="submission" date="2018-11" db="EMBL/GenBank/DDBJ databases">
        <authorList>
            <consortium name="Pathogen Informatics"/>
        </authorList>
    </citation>
    <scope>NUCLEOTIDE SEQUENCE [LARGE SCALE GENOMIC DNA]</scope>
</reference>
<dbReference type="Proteomes" id="UP000050794">
    <property type="component" value="Unassembled WGS sequence"/>
</dbReference>
<dbReference type="AlphaFoldDB" id="A0A183UN99"/>
<reference evidence="3" key="1">
    <citation type="submission" date="2016-06" db="UniProtKB">
        <authorList>
            <consortium name="WormBaseParasite"/>
        </authorList>
    </citation>
    <scope>IDENTIFICATION</scope>
</reference>
<accession>A0A183UN99</accession>
<evidence type="ECO:0000313" key="2">
    <source>
        <dbReference type="Proteomes" id="UP000050794"/>
    </source>
</evidence>